<dbReference type="Pfam" id="PF01593">
    <property type="entry name" value="Amino_oxidase"/>
    <property type="match status" value="1"/>
</dbReference>
<dbReference type="STRING" id="996342.SAMN05443551_2617"/>
<dbReference type="EMBL" id="FQXC01000003">
    <property type="protein sequence ID" value="SHH61665.1"/>
    <property type="molecule type" value="Genomic_DNA"/>
</dbReference>
<dbReference type="InterPro" id="IPR008150">
    <property type="entry name" value="Phytoene_DH_bac_CS"/>
</dbReference>
<name>A0A1M5UF34_9RHOB</name>
<keyword evidence="2" id="KW-0560">Oxidoreductase</keyword>
<comment type="similarity">
    <text evidence="1">Belongs to the carotenoid/retinoid oxidoreductase family.</text>
</comment>
<evidence type="ECO:0000256" key="1">
    <source>
        <dbReference type="ARBA" id="ARBA00006046"/>
    </source>
</evidence>
<dbReference type="Gene3D" id="3.50.50.60">
    <property type="entry name" value="FAD/NAD(P)-binding domain"/>
    <property type="match status" value="2"/>
</dbReference>
<dbReference type="PANTHER" id="PTHR43734:SF7">
    <property type="entry name" value="4,4'-DIAPONEUROSPORENE OXYGENASE"/>
    <property type="match status" value="1"/>
</dbReference>
<feature type="compositionally biased region" description="Polar residues" evidence="3">
    <location>
        <begin position="511"/>
        <end position="525"/>
    </location>
</feature>
<dbReference type="SUPFAM" id="SSF51905">
    <property type="entry name" value="FAD/NAD(P)-binding domain"/>
    <property type="match status" value="1"/>
</dbReference>
<dbReference type="InterPro" id="IPR002937">
    <property type="entry name" value="Amino_oxidase"/>
</dbReference>
<sequence>MMKNPRHSSDRVIVIGSGIGGLATALPLVHRGFDVTILERHATVGGKMRQVDGVDAGPTVLTMLDVFEDMFADAGEALTDHVSLVPQDILARHWWPDDGPLDLFPDQDRSADAIGRFVGASAKAEFIAFSNRAKRLFEGFRDPMMREAEPRIGRLASHVMRHPHLIRDMAPTKTLKQLLTSSFTDPRLRQLFGRYATYVGGSPDRSPALLSLIWEAEAQGVWCVKGGMHALACALAKLIETKGGTIRTGAHVASIDVGTNGVTGVVLETGERLSADRVVFNGDPRALALGLLGETTKTEAQITTKRARSHSANVWSFKAVPSDVPLVHHNLFFCDPTKNEFEEIAKGDIPTEPTLYLCAEDRGLGAFPPGAEERFEIIMNTPPLTERAAHPEDFEICHTRTFPALRRFGLTFSPEPGPAALTMAKSFDALFPGSAGSLYGQTPHGMTAALERPTARTKIKGLYLAGGGTHPGAGVPMAALSGRHAAAAIVTDRTSTSRSQKTATPGGMSMASRTTANALSRSSGS</sequence>
<keyword evidence="4" id="KW-0812">Transmembrane</keyword>
<gene>
    <name evidence="6" type="ORF">SAMN05443551_2617</name>
</gene>
<dbReference type="AlphaFoldDB" id="A0A1M5UF34"/>
<dbReference type="Proteomes" id="UP000184221">
    <property type="component" value="Unassembled WGS sequence"/>
</dbReference>
<dbReference type="InterPro" id="IPR054841">
    <property type="entry name" value="carotdesatCrtD"/>
</dbReference>
<feature type="domain" description="Amine oxidase" evidence="5">
    <location>
        <begin position="19"/>
        <end position="489"/>
    </location>
</feature>
<evidence type="ECO:0000313" key="6">
    <source>
        <dbReference type="EMBL" id="SHH61665.1"/>
    </source>
</evidence>
<dbReference type="PANTHER" id="PTHR43734">
    <property type="entry name" value="PHYTOENE DESATURASE"/>
    <property type="match status" value="1"/>
</dbReference>
<organism evidence="6 7">
    <name type="scientific">Marivita hallyeonensis</name>
    <dbReference type="NCBI Taxonomy" id="996342"/>
    <lineage>
        <taxon>Bacteria</taxon>
        <taxon>Pseudomonadati</taxon>
        <taxon>Pseudomonadota</taxon>
        <taxon>Alphaproteobacteria</taxon>
        <taxon>Rhodobacterales</taxon>
        <taxon>Roseobacteraceae</taxon>
        <taxon>Marivita</taxon>
    </lineage>
</organism>
<accession>A0A1M5UF34</accession>
<dbReference type="NCBIfam" id="NF045637">
    <property type="entry name" value="carotdesatCrtDProt"/>
    <property type="match status" value="1"/>
</dbReference>
<protein>
    <submittedName>
        <fullName evidence="6">1-hydroxycarotenoid 3,4-desaturase</fullName>
    </submittedName>
</protein>
<feature type="region of interest" description="Disordered" evidence="3">
    <location>
        <begin position="492"/>
        <end position="525"/>
    </location>
</feature>
<dbReference type="InterPro" id="IPR036188">
    <property type="entry name" value="FAD/NAD-bd_sf"/>
</dbReference>
<dbReference type="PROSITE" id="PS00982">
    <property type="entry name" value="PHYTOENE_DH"/>
    <property type="match status" value="1"/>
</dbReference>
<evidence type="ECO:0000256" key="4">
    <source>
        <dbReference type="SAM" id="Phobius"/>
    </source>
</evidence>
<evidence type="ECO:0000259" key="5">
    <source>
        <dbReference type="Pfam" id="PF01593"/>
    </source>
</evidence>
<keyword evidence="4" id="KW-1133">Transmembrane helix</keyword>
<evidence type="ECO:0000313" key="7">
    <source>
        <dbReference type="Proteomes" id="UP000184221"/>
    </source>
</evidence>
<keyword evidence="7" id="KW-1185">Reference proteome</keyword>
<feature type="transmembrane region" description="Helical" evidence="4">
    <location>
        <begin position="12"/>
        <end position="30"/>
    </location>
</feature>
<reference evidence="6 7" key="1">
    <citation type="submission" date="2016-11" db="EMBL/GenBank/DDBJ databases">
        <authorList>
            <person name="Jaros S."/>
            <person name="Januszkiewicz K."/>
            <person name="Wedrychowicz H."/>
        </authorList>
    </citation>
    <scope>NUCLEOTIDE SEQUENCE [LARGE SCALE GENOMIC DNA]</scope>
    <source>
        <strain evidence="6 7">DSM 29431</strain>
    </source>
</reference>
<evidence type="ECO:0000256" key="3">
    <source>
        <dbReference type="SAM" id="MobiDB-lite"/>
    </source>
</evidence>
<proteinExistence type="inferred from homology"/>
<keyword evidence="4" id="KW-0472">Membrane</keyword>
<dbReference type="GO" id="GO:0016491">
    <property type="term" value="F:oxidoreductase activity"/>
    <property type="evidence" value="ECO:0007669"/>
    <property type="project" value="UniProtKB-KW"/>
</dbReference>
<feature type="compositionally biased region" description="Polar residues" evidence="3">
    <location>
        <begin position="492"/>
        <end position="503"/>
    </location>
</feature>
<evidence type="ECO:0000256" key="2">
    <source>
        <dbReference type="ARBA" id="ARBA00023002"/>
    </source>
</evidence>